<feature type="compositionally biased region" description="Pro residues" evidence="5">
    <location>
        <begin position="64"/>
        <end position="76"/>
    </location>
</feature>
<feature type="region of interest" description="Disordered" evidence="5">
    <location>
        <begin position="349"/>
        <end position="443"/>
    </location>
</feature>
<feature type="compositionally biased region" description="Low complexity" evidence="5">
    <location>
        <begin position="422"/>
        <end position="440"/>
    </location>
</feature>
<feature type="compositionally biased region" description="Polar residues" evidence="5">
    <location>
        <begin position="236"/>
        <end position="245"/>
    </location>
</feature>
<protein>
    <submittedName>
        <fullName evidence="7">Uncharacterized protein</fullName>
    </submittedName>
</protein>
<feature type="compositionally biased region" description="Pro residues" evidence="5">
    <location>
        <begin position="38"/>
        <end position="56"/>
    </location>
</feature>
<feature type="compositionally biased region" description="Low complexity" evidence="5">
    <location>
        <begin position="271"/>
        <end position="280"/>
    </location>
</feature>
<feature type="region of interest" description="Disordered" evidence="5">
    <location>
        <begin position="1"/>
        <end position="329"/>
    </location>
</feature>
<feature type="compositionally biased region" description="Polar residues" evidence="5">
    <location>
        <begin position="112"/>
        <end position="127"/>
    </location>
</feature>
<keyword evidence="2 6" id="KW-0812">Transmembrane</keyword>
<feature type="compositionally biased region" description="Low complexity" evidence="5">
    <location>
        <begin position="216"/>
        <end position="227"/>
    </location>
</feature>
<keyword evidence="3 6" id="KW-1133">Transmembrane helix</keyword>
<feature type="compositionally biased region" description="Low complexity" evidence="5">
    <location>
        <begin position="25"/>
        <end position="37"/>
    </location>
</feature>
<keyword evidence="8" id="KW-1185">Reference proteome</keyword>
<dbReference type="OrthoDB" id="10681196at2759"/>
<evidence type="ECO:0000313" key="7">
    <source>
        <dbReference type="EMBL" id="OSX78518.1"/>
    </source>
</evidence>
<name>A0A1X6PCC2_PORUM</name>
<dbReference type="GO" id="GO:0012505">
    <property type="term" value="C:endomembrane system"/>
    <property type="evidence" value="ECO:0007669"/>
    <property type="project" value="UniProtKB-SubCell"/>
</dbReference>
<feature type="compositionally biased region" description="Pro residues" evidence="5">
    <location>
        <begin position="191"/>
        <end position="200"/>
    </location>
</feature>
<feature type="compositionally biased region" description="Low complexity" evidence="5">
    <location>
        <begin position="134"/>
        <end position="161"/>
    </location>
</feature>
<evidence type="ECO:0000256" key="1">
    <source>
        <dbReference type="ARBA" id="ARBA00004127"/>
    </source>
</evidence>
<dbReference type="Pfam" id="PF04750">
    <property type="entry name" value="Far-17a_AIG1"/>
    <property type="match status" value="1"/>
</dbReference>
<evidence type="ECO:0000256" key="4">
    <source>
        <dbReference type="ARBA" id="ARBA00023136"/>
    </source>
</evidence>
<evidence type="ECO:0000256" key="5">
    <source>
        <dbReference type="SAM" id="MobiDB-lite"/>
    </source>
</evidence>
<accession>A0A1X6PCC2</accession>
<evidence type="ECO:0000256" key="2">
    <source>
        <dbReference type="ARBA" id="ARBA00022692"/>
    </source>
</evidence>
<feature type="transmembrane region" description="Helical" evidence="6">
    <location>
        <begin position="624"/>
        <end position="647"/>
    </location>
</feature>
<feature type="transmembrane region" description="Helical" evidence="6">
    <location>
        <begin position="659"/>
        <end position="680"/>
    </location>
</feature>
<proteinExistence type="predicted"/>
<evidence type="ECO:0000256" key="6">
    <source>
        <dbReference type="SAM" id="Phobius"/>
    </source>
</evidence>
<dbReference type="AlphaFoldDB" id="A0A1X6PCC2"/>
<dbReference type="Proteomes" id="UP000218209">
    <property type="component" value="Unassembled WGS sequence"/>
</dbReference>
<dbReference type="EMBL" id="KV918811">
    <property type="protein sequence ID" value="OSX78518.1"/>
    <property type="molecule type" value="Genomic_DNA"/>
</dbReference>
<dbReference type="GO" id="GO:0016020">
    <property type="term" value="C:membrane"/>
    <property type="evidence" value="ECO:0007669"/>
    <property type="project" value="InterPro"/>
</dbReference>
<feature type="compositionally biased region" description="Low complexity" evidence="5">
    <location>
        <begin position="77"/>
        <end position="87"/>
    </location>
</feature>
<sequence>MPSSRWSATMRSSGSTSRRSRSKSPRVTATAVRSSAPSAPPPPPPPPPPSPRPPPSRATAAVRPPRPSTAPAPAAAPAPARTPSASSPSPPSPAAGGGGGPPATCTRAPMGYSSTARVASSRPTAASTVPDRCSSATSDATSALSRTAPRSPSGVGAAAPRAAPPSPRPPPPPPHARPRRRRAAGGSVPRRVPPPPPPPNAASVAGNPAARRDRSSPPNSAAATAAARRSRLANDSRGTASTPRTTAVMAAAGRADHDARPASATAAGPYASTSTPAADAAPPPPPPPPPRRRADRRRRASSGATAPPRLQPRRLYPARDTDVSCAHGDCRAGYGRVWGGYANKQLPRADVSHLAPPHPSNVRGPPNHAPRGGRSGRLPPQATPRNAPTGGGNAASPLLRRPWGGSPPPRCLARPHPPPAAPAGAAAAAVGDGRPARAGRPPTPPSGIPALARLLVATAATVALLHNLWVHFGPLRAPHRWASPASAGWGRESAFYTFHGNCAAFFYAAASALVAGREVWVGRRGGRPAGGKVGRWVGGWPLLEGAVYGWGGVPVTAVTLVVGLGYYGLIHFHPIVRARASLEPDFDTLMAHLHITPPVATSLLMTCHPPPALARHTRALSAHLVLLAAHSAAYIGWSGVCVVMNGGHWPYPFQASLGLWGHAALDSGVLAAAAGMATAAHKGVHRKVQRYASRAGMQGEAGGAVSCTC</sequence>
<gene>
    <name evidence="7" type="ORF">BU14_0107s0026</name>
</gene>
<feature type="compositionally biased region" description="Polar residues" evidence="5">
    <location>
        <begin position="1"/>
        <end position="10"/>
    </location>
</feature>
<evidence type="ECO:0000313" key="8">
    <source>
        <dbReference type="Proteomes" id="UP000218209"/>
    </source>
</evidence>
<feature type="compositionally biased region" description="Pro residues" evidence="5">
    <location>
        <begin position="405"/>
        <end position="421"/>
    </location>
</feature>
<feature type="transmembrane region" description="Helical" evidence="6">
    <location>
        <begin position="547"/>
        <end position="569"/>
    </location>
</feature>
<organism evidence="7 8">
    <name type="scientific">Porphyra umbilicalis</name>
    <name type="common">Purple laver</name>
    <name type="synonym">Red alga</name>
    <dbReference type="NCBI Taxonomy" id="2786"/>
    <lineage>
        <taxon>Eukaryota</taxon>
        <taxon>Rhodophyta</taxon>
        <taxon>Bangiophyceae</taxon>
        <taxon>Bangiales</taxon>
        <taxon>Bangiaceae</taxon>
        <taxon>Porphyra</taxon>
    </lineage>
</organism>
<comment type="subcellular location">
    <subcellularLocation>
        <location evidence="1">Endomembrane system</location>
        <topology evidence="1">Multi-pass membrane protein</topology>
    </subcellularLocation>
</comment>
<keyword evidence="4 6" id="KW-0472">Membrane</keyword>
<evidence type="ECO:0000256" key="3">
    <source>
        <dbReference type="ARBA" id="ARBA00022989"/>
    </source>
</evidence>
<feature type="compositionally biased region" description="Pro residues" evidence="5">
    <location>
        <begin position="162"/>
        <end position="175"/>
    </location>
</feature>
<dbReference type="InterPro" id="IPR006838">
    <property type="entry name" value="ADTRP_AIG1"/>
</dbReference>
<feature type="compositionally biased region" description="Basic residues" evidence="5">
    <location>
        <begin position="290"/>
        <end position="300"/>
    </location>
</feature>
<reference evidence="7 8" key="1">
    <citation type="submission" date="2017-03" db="EMBL/GenBank/DDBJ databases">
        <title>WGS assembly of Porphyra umbilicalis.</title>
        <authorList>
            <person name="Brawley S.H."/>
            <person name="Blouin N.A."/>
            <person name="Ficko-Blean E."/>
            <person name="Wheeler G.L."/>
            <person name="Lohr M."/>
            <person name="Goodson H.V."/>
            <person name="Jenkins J.W."/>
            <person name="Blaby-Haas C.E."/>
            <person name="Helliwell K.E."/>
            <person name="Chan C."/>
            <person name="Marriage T."/>
            <person name="Bhattacharya D."/>
            <person name="Klein A.S."/>
            <person name="Badis Y."/>
            <person name="Brodie J."/>
            <person name="Cao Y."/>
            <person name="Collen J."/>
            <person name="Dittami S.M."/>
            <person name="Gachon C.M."/>
            <person name="Green B.R."/>
            <person name="Karpowicz S."/>
            <person name="Kim J.W."/>
            <person name="Kudahl U."/>
            <person name="Lin S."/>
            <person name="Michel G."/>
            <person name="Mittag M."/>
            <person name="Olson B.J."/>
            <person name="Pangilinan J."/>
            <person name="Peng Y."/>
            <person name="Qiu H."/>
            <person name="Shu S."/>
            <person name="Singer J.T."/>
            <person name="Smith A.G."/>
            <person name="Sprecher B.N."/>
            <person name="Wagner V."/>
            <person name="Wang W."/>
            <person name="Wang Z.-Y."/>
            <person name="Yan J."/>
            <person name="Yarish C."/>
            <person name="Zoeuner-Riek S."/>
            <person name="Zhuang Y."/>
            <person name="Zou Y."/>
            <person name="Lindquist E.A."/>
            <person name="Grimwood J."/>
            <person name="Barry K."/>
            <person name="Rokhsar D.S."/>
            <person name="Schmutz J."/>
            <person name="Stiller J.W."/>
            <person name="Grossman A.R."/>
            <person name="Prochnik S.E."/>
        </authorList>
    </citation>
    <scope>NUCLEOTIDE SEQUENCE [LARGE SCALE GENOMIC DNA]</scope>
    <source>
        <strain evidence="7">4086291</strain>
    </source>
</reference>